<evidence type="ECO:0000313" key="2">
    <source>
        <dbReference type="Proteomes" id="UP000886501"/>
    </source>
</evidence>
<reference evidence="1" key="2">
    <citation type="journal article" date="2020" name="Nat. Commun.">
        <title>Large-scale genome sequencing of mycorrhizal fungi provides insights into the early evolution of symbiotic traits.</title>
        <authorList>
            <person name="Miyauchi S."/>
            <person name="Kiss E."/>
            <person name="Kuo A."/>
            <person name="Drula E."/>
            <person name="Kohler A."/>
            <person name="Sanchez-Garcia M."/>
            <person name="Morin E."/>
            <person name="Andreopoulos B."/>
            <person name="Barry K.W."/>
            <person name="Bonito G."/>
            <person name="Buee M."/>
            <person name="Carver A."/>
            <person name="Chen C."/>
            <person name="Cichocki N."/>
            <person name="Clum A."/>
            <person name="Culley D."/>
            <person name="Crous P.W."/>
            <person name="Fauchery L."/>
            <person name="Girlanda M."/>
            <person name="Hayes R.D."/>
            <person name="Keri Z."/>
            <person name="LaButti K."/>
            <person name="Lipzen A."/>
            <person name="Lombard V."/>
            <person name="Magnuson J."/>
            <person name="Maillard F."/>
            <person name="Murat C."/>
            <person name="Nolan M."/>
            <person name="Ohm R.A."/>
            <person name="Pangilinan J."/>
            <person name="Pereira M.F."/>
            <person name="Perotto S."/>
            <person name="Peter M."/>
            <person name="Pfister S."/>
            <person name="Riley R."/>
            <person name="Sitrit Y."/>
            <person name="Stielow J.B."/>
            <person name="Szollosi G."/>
            <person name="Zifcakova L."/>
            <person name="Stursova M."/>
            <person name="Spatafora J.W."/>
            <person name="Tedersoo L."/>
            <person name="Vaario L.M."/>
            <person name="Yamada A."/>
            <person name="Yan M."/>
            <person name="Wang P."/>
            <person name="Xu J."/>
            <person name="Bruns T."/>
            <person name="Baldrian P."/>
            <person name="Vilgalys R."/>
            <person name="Dunand C."/>
            <person name="Henrissat B."/>
            <person name="Grigoriev I.V."/>
            <person name="Hibbett D."/>
            <person name="Nagy L.G."/>
            <person name="Martin F.M."/>
        </authorList>
    </citation>
    <scope>NUCLEOTIDE SEQUENCE</scope>
    <source>
        <strain evidence="1">P2</strain>
    </source>
</reference>
<protein>
    <submittedName>
        <fullName evidence="1">Uncharacterized protein</fullName>
    </submittedName>
</protein>
<comment type="caution">
    <text evidence="1">The sequence shown here is derived from an EMBL/GenBank/DDBJ whole genome shotgun (WGS) entry which is preliminary data.</text>
</comment>
<proteinExistence type="predicted"/>
<reference evidence="1" key="1">
    <citation type="submission" date="2019-10" db="EMBL/GenBank/DDBJ databases">
        <authorList>
            <consortium name="DOE Joint Genome Institute"/>
            <person name="Kuo A."/>
            <person name="Miyauchi S."/>
            <person name="Kiss E."/>
            <person name="Drula E."/>
            <person name="Kohler A."/>
            <person name="Sanchez-Garcia M."/>
            <person name="Andreopoulos B."/>
            <person name="Barry K.W."/>
            <person name="Bonito G."/>
            <person name="Buee M."/>
            <person name="Carver A."/>
            <person name="Chen C."/>
            <person name="Cichocki N."/>
            <person name="Clum A."/>
            <person name="Culley D."/>
            <person name="Crous P.W."/>
            <person name="Fauchery L."/>
            <person name="Girlanda M."/>
            <person name="Hayes R."/>
            <person name="Keri Z."/>
            <person name="Labutti K."/>
            <person name="Lipzen A."/>
            <person name="Lombard V."/>
            <person name="Magnuson J."/>
            <person name="Maillard F."/>
            <person name="Morin E."/>
            <person name="Murat C."/>
            <person name="Nolan M."/>
            <person name="Ohm R."/>
            <person name="Pangilinan J."/>
            <person name="Pereira M."/>
            <person name="Perotto S."/>
            <person name="Peter M."/>
            <person name="Riley R."/>
            <person name="Sitrit Y."/>
            <person name="Stielow B."/>
            <person name="Szollosi G."/>
            <person name="Zifcakova L."/>
            <person name="Stursova M."/>
            <person name="Spatafora J.W."/>
            <person name="Tedersoo L."/>
            <person name="Vaario L.-M."/>
            <person name="Yamada A."/>
            <person name="Yan M."/>
            <person name="Wang P."/>
            <person name="Xu J."/>
            <person name="Bruns T."/>
            <person name="Baldrian P."/>
            <person name="Vilgalys R."/>
            <person name="Henrissat B."/>
            <person name="Grigoriev I.V."/>
            <person name="Hibbett D."/>
            <person name="Nagy L.G."/>
            <person name="Martin F.M."/>
        </authorList>
    </citation>
    <scope>NUCLEOTIDE SEQUENCE</scope>
    <source>
        <strain evidence="1">P2</strain>
    </source>
</reference>
<gene>
    <name evidence="1" type="ORF">BDM02DRAFT_3272352</name>
</gene>
<dbReference type="Proteomes" id="UP000886501">
    <property type="component" value="Unassembled WGS sequence"/>
</dbReference>
<accession>A0ACB6Z4V9</accession>
<keyword evidence="2" id="KW-1185">Reference proteome</keyword>
<organism evidence="1 2">
    <name type="scientific">Thelephora ganbajun</name>
    <name type="common">Ganba fungus</name>
    <dbReference type="NCBI Taxonomy" id="370292"/>
    <lineage>
        <taxon>Eukaryota</taxon>
        <taxon>Fungi</taxon>
        <taxon>Dikarya</taxon>
        <taxon>Basidiomycota</taxon>
        <taxon>Agaricomycotina</taxon>
        <taxon>Agaricomycetes</taxon>
        <taxon>Thelephorales</taxon>
        <taxon>Thelephoraceae</taxon>
        <taxon>Thelephora</taxon>
    </lineage>
</organism>
<sequence>MSTLEEVHDQLQSTKFRERQEALATIRRIFQRDSVVARHEEDKTKGSGWLTLFQALFVAVKSEKAAYEKALSKTSGPTAAVTKRLEEATSVVRWLTERSVEKLSKGARNALFNHLTQTMVRSGGLFEPVVLDYVKALRCLVGYPPHLAHVDDLMWIDLVKLSLNVILGRSITTFLSNITEEEEDGDRRSMSSDSGDTDMYMDEEPGTSTPKSAKKRRRADSSSPPPPVSKTPSDRTLQPVSLTQIEFTGLLATLLQSPSAPLLHPEHDYLPSAILNGLQEFLVRYPADTSLHQDYLAALSATLSHLELNCRELVSKFAWKSWDSLVGIWTTKNRGMKEVLVAILKTLFPHVSIGKFGSESGELRLPADSIYGDGLRKLWHTLDAEAESRWGVELLSQDSLRLQIQYPGDLPLDSSNSAFTARTFRTFWHFDSGQALAWAVLELQADCAEKLYILSESTHSGQSSSDIKSGGKRIRRDNPIASLLTDIQAHPSQNVRIFRLQTLLFFIDRHWSVLYDGLKQDVLSNLAQLVSHDDVALQSWAFMCLAAVAYDSAMSSPPTPSQSQTPPTQNSTFSVPTSRADNVWDQIWTQAIRRTSVSTVCRTASHLAHVLLIHASSFLPSHRVLAEIEAFAKDLDVQGPNFPHDSVCMFLTLCLKVANQDVRLYRMQLEDKVITWLTESWRVVEEATNTKGQRGRAKSRMPNHTVNDVLLVLESICGLAKRSNVICRRVPPESALADAIIEHSRTAIIRDYLLHARLPRFQPQTQGSKASLPHDRATLGMDGDLTQSTGRERRISSYLLKSLETLADEWENSENGGQITAERARKGLDFAVLALHFESVLQLNGTRSNRRTVQAACRLISLLTPLLSEKTWSFEERRLLLLGLETLIAVDDETPSEDWEEAIVAPTDYTGIRRQVLGSLKSGKTTRRDALQAERRAVQKVIFQSSDVQDTFDRVCGVFRGILRVSAGLSTSKQSSAMEIDEADGFGPIRTSQTTQAEKKLDVNTALRHIARICIDFLSLVPVLQSANGETTRDKELLEIILNADGDAFLSMVPSYSDNVRRGRFNLGVNAMDTLLLRFSQHMGDPTFAKREQTHLEVIRFMDSTIDVWLQPSAADVLNKVQFLFKFYSGMIVRKKVRLWRVRYAFSCFMSGYLGKDPWQKAWNAAELECPLPSELLPQLGSDEDIRVRFKLATLNAKLLSPTNLANKDASTVYLELKKELSTDLGQYEQILTRLLYMGNVMVVGSSVRRGAYFHILEVQMNSPAFTRHIECVLKAVAARMGFKKFSTLFECYSSQIAYSIYNGGFDPYRFPSHLLGYDNLRQYAEAAFLPFSLVYLFADGRSGSSRRSVSGADLKNSRALFATHCNVTQKTPAQGIARCFSETVAYQINVSMDSNNQGGLEDELRARLKDLEEDMDQLLESHVDGIVVEILRGLGDQDFNPDGEICRSLQVLKESDRAVSNFRSISRYRSSDDFQFHEPNLPAFSTTTILRSLAWITRKVPAAESPPTTFHVLHRMFAEIHDCPLVNEQLRLLNGISVWIASYPIHFTDNTILRTLVQWCTACMSQFDLVRAAQSMIEWALGIYAKTGYAETRLPDALITISCAAHDYATSGGEDIITMLGVDLARWIEDQALELCKRSDLKELVLKALPAWPCDPIPELAALLDNISCSKLSKILGDTRISSKFRVVRRLHDFASRNELPIERFTQSDFWRLKNSIPPLSQLQDEDVDAFSSLLVCQQGQISSFEVGQGGRLTIYDLHRRLTRKKPEDIHLQIQGPFILSLHDILQSHDPSQVHIAYKTLRYVASVKMPEFPTPLIPEGFRELEYLQHYHFAPHTRAARELADLQQPSYIELCKDFSRWITTVCTLLSDILSSRDPFYAQLVTMLESDVAFAEQSLPVLVHSILQNEPKGKTSSQILSQYFTSVLNQDSASMSCLKCIVDVVLHLRHFRPVNSKDTLGYDKWLDISFRLLGSTAIACGAYTTALLFLELAAEHNILAPSEDPHAEAILFDIYSHIDEPDGFYGIKTQDLRHFLVKRFHHEKQWDKAFRFHGAAVEAGSNVPSEPEGVLQSLHAFGFHNLAINALRNAPSATQATSHSSEMAYHLGWRTETWDLPSKTGERNSGAPLYHALRAIYRERDSQSIDNAVRQCLFGQMEQLRALGDENLFEIRQITQTLMCLNQVRQWRTKKNQQDLAIKQVTFGSWARAGTESDDFDFTVIEAILATRISLIRSVREKEEREQIGNLVTPFIKALIGIEKSCLLSVSKAARESSNLQVALNSVVRAQALEQQPSSLVSQEYANVLWLHNERKLAVQFLKDLVISKPKEIQKLSVESKLKNAVLLARLGEWVSEACLEKPTDILSNFFEPAVASLDAVDSSTLGSGHATVYNQCARFAEQQYHTISKSPDSLRWKLYVDRKAQQINNLKSQITKTQYGSKEYAILTQDQKTAEKILKQDTELVDQHNRTINAFLDQAIDMYSKCLEATDEFDDDGAIRLCSLWFANFENPTIQQKIGVALNRTPSRKFVFLAHQLSARMVKPSEAAVTEHQVNLQSLIVRMCKEHPFHSLYQVYCLKADHAGVQTDRRRSARHESSPRDRAAAAISIFDQLRGDDSVSRIVCDVERVSDACLEWAKHPIKPIYGNRTQKLRPPFPIPETMAIRNLKPVKVPVITVDTPLDPTLKYADCVWILRFEATFATAGGVNLPKITICVGSDGLKYKQLFKGEGADDLRQDAVMEQVFQLVNVILHKDRETKRRNLGVRSYKVIPLASQAGILEFVQNTTPLQAWLSIAHPRYRPRDMKHTEASALLSSVRKEGGNQTSLLLKAFADIRKRFKPVMRHYFTELHKAPTAWFAIRLNYARSVATTSIVGHVLGLGDRHTSNILMDNGSGEVVHIDLGIAFDQGKLLPIPERVPFRLTADMVDGLGISGVQGVFQRCAEETLRVLRVGSDVIMTVLEVFKHDPLHSWTASDIKIKNAQHNVQTTVFDPLRLGIGIDMESNTADEAADRALSSVSRKLDKSLSVEYTVNQLVADATDSVNLSHMYSGWGPHF</sequence>
<name>A0ACB6Z4V9_THEGA</name>
<dbReference type="EMBL" id="MU118132">
    <property type="protein sequence ID" value="KAF9644557.1"/>
    <property type="molecule type" value="Genomic_DNA"/>
</dbReference>
<evidence type="ECO:0000313" key="1">
    <source>
        <dbReference type="EMBL" id="KAF9644557.1"/>
    </source>
</evidence>